<accession>A0A8H5HH24</accession>
<feature type="signal peptide" evidence="1">
    <location>
        <begin position="1"/>
        <end position="22"/>
    </location>
</feature>
<comment type="caution">
    <text evidence="2">The sequence shown here is derived from an EMBL/GenBank/DDBJ whole genome shotgun (WGS) entry which is preliminary data.</text>
</comment>
<keyword evidence="1" id="KW-0732">Signal</keyword>
<keyword evidence="3" id="KW-1185">Reference proteome</keyword>
<organism evidence="2 3">
    <name type="scientific">Tricholomella constricta</name>
    <dbReference type="NCBI Taxonomy" id="117010"/>
    <lineage>
        <taxon>Eukaryota</taxon>
        <taxon>Fungi</taxon>
        <taxon>Dikarya</taxon>
        <taxon>Basidiomycota</taxon>
        <taxon>Agaricomycotina</taxon>
        <taxon>Agaricomycetes</taxon>
        <taxon>Agaricomycetidae</taxon>
        <taxon>Agaricales</taxon>
        <taxon>Tricholomatineae</taxon>
        <taxon>Lyophyllaceae</taxon>
        <taxon>Tricholomella</taxon>
    </lineage>
</organism>
<dbReference type="EMBL" id="JAACJP010000007">
    <property type="protein sequence ID" value="KAF5383125.1"/>
    <property type="molecule type" value="Genomic_DNA"/>
</dbReference>
<dbReference type="OrthoDB" id="1621678at2759"/>
<evidence type="ECO:0000313" key="3">
    <source>
        <dbReference type="Proteomes" id="UP000565441"/>
    </source>
</evidence>
<reference evidence="2 3" key="1">
    <citation type="journal article" date="2020" name="ISME J.">
        <title>Uncovering the hidden diversity of litter-decomposition mechanisms in mushroom-forming fungi.</title>
        <authorList>
            <person name="Floudas D."/>
            <person name="Bentzer J."/>
            <person name="Ahren D."/>
            <person name="Johansson T."/>
            <person name="Persson P."/>
            <person name="Tunlid A."/>
        </authorList>
    </citation>
    <scope>NUCLEOTIDE SEQUENCE [LARGE SCALE GENOMIC DNA]</scope>
    <source>
        <strain evidence="2 3">CBS 661.87</strain>
    </source>
</reference>
<evidence type="ECO:0000313" key="2">
    <source>
        <dbReference type="EMBL" id="KAF5383125.1"/>
    </source>
</evidence>
<evidence type="ECO:0000256" key="1">
    <source>
        <dbReference type="SAM" id="SignalP"/>
    </source>
</evidence>
<feature type="chain" id="PRO_5034712545" evidence="1">
    <location>
        <begin position="23"/>
        <end position="108"/>
    </location>
</feature>
<sequence length="108" mass="11554">MRFFRVLHIILASLVASESSFASFVASESSFASAVADIQTDIADIVSAKLTVLNKLTLSSHSHHRRGIPVLVGHDLANLSATTVTGARENALIGFAPVRTRTPCFFTV</sequence>
<protein>
    <submittedName>
        <fullName evidence="2">Uncharacterized protein</fullName>
    </submittedName>
</protein>
<proteinExistence type="predicted"/>
<dbReference type="Proteomes" id="UP000565441">
    <property type="component" value="Unassembled WGS sequence"/>
</dbReference>
<gene>
    <name evidence="2" type="ORF">D9615_004812</name>
</gene>
<name>A0A8H5HH24_9AGAR</name>
<dbReference type="AlphaFoldDB" id="A0A8H5HH24"/>